<sequence length="59" mass="6298">MVQVICPLLVIEAHEPRVRPVGSPVAVRDKTSVMFASVASMVAEYGFPAKAMGKDVVVI</sequence>
<gene>
    <name evidence="1" type="ORF">UX47_C0002G0014</name>
</gene>
<comment type="caution">
    <text evidence="1">The sequence shown here is derived from an EMBL/GenBank/DDBJ whole genome shotgun (WGS) entry which is preliminary data.</text>
</comment>
<accession>A0A0G1PLL5</accession>
<proteinExistence type="predicted"/>
<evidence type="ECO:0000313" key="1">
    <source>
        <dbReference type="EMBL" id="KKU33606.1"/>
    </source>
</evidence>
<dbReference type="Proteomes" id="UP000034794">
    <property type="component" value="Unassembled WGS sequence"/>
</dbReference>
<reference evidence="1 2" key="1">
    <citation type="journal article" date="2015" name="Nature">
        <title>rRNA introns, odd ribosomes, and small enigmatic genomes across a large radiation of phyla.</title>
        <authorList>
            <person name="Brown C.T."/>
            <person name="Hug L.A."/>
            <person name="Thomas B.C."/>
            <person name="Sharon I."/>
            <person name="Castelle C.J."/>
            <person name="Singh A."/>
            <person name="Wilkins M.J."/>
            <person name="Williams K.H."/>
            <person name="Banfield J.F."/>
        </authorList>
    </citation>
    <scope>NUCLEOTIDE SEQUENCE [LARGE SCALE GENOMIC DNA]</scope>
</reference>
<dbReference type="AlphaFoldDB" id="A0A0G1PLL5"/>
<protein>
    <submittedName>
        <fullName evidence="1">Uncharacterized protein</fullName>
    </submittedName>
</protein>
<name>A0A0G1PLL5_9BACT</name>
<organism evidence="1 2">
    <name type="scientific">Candidatus Collierbacteria bacterium GW2011_GWA2_46_26</name>
    <dbReference type="NCBI Taxonomy" id="1618381"/>
    <lineage>
        <taxon>Bacteria</taxon>
        <taxon>Candidatus Collieribacteriota</taxon>
    </lineage>
</organism>
<dbReference type="EMBL" id="LCMI01000002">
    <property type="protein sequence ID" value="KKU33606.1"/>
    <property type="molecule type" value="Genomic_DNA"/>
</dbReference>
<evidence type="ECO:0000313" key="2">
    <source>
        <dbReference type="Proteomes" id="UP000034794"/>
    </source>
</evidence>